<evidence type="ECO:0000313" key="3">
    <source>
        <dbReference type="Proteomes" id="UP001458880"/>
    </source>
</evidence>
<name>A0AAW1HX89_POPJA</name>
<protein>
    <submittedName>
        <fullName evidence="2">Uncharacterized protein</fullName>
    </submittedName>
</protein>
<organism evidence="2 3">
    <name type="scientific">Popillia japonica</name>
    <name type="common">Japanese beetle</name>
    <dbReference type="NCBI Taxonomy" id="7064"/>
    <lineage>
        <taxon>Eukaryota</taxon>
        <taxon>Metazoa</taxon>
        <taxon>Ecdysozoa</taxon>
        <taxon>Arthropoda</taxon>
        <taxon>Hexapoda</taxon>
        <taxon>Insecta</taxon>
        <taxon>Pterygota</taxon>
        <taxon>Neoptera</taxon>
        <taxon>Endopterygota</taxon>
        <taxon>Coleoptera</taxon>
        <taxon>Polyphaga</taxon>
        <taxon>Scarabaeiformia</taxon>
        <taxon>Scarabaeidae</taxon>
        <taxon>Rutelinae</taxon>
        <taxon>Popillia</taxon>
    </lineage>
</organism>
<gene>
    <name evidence="2" type="ORF">QE152_g38599</name>
</gene>
<keyword evidence="1" id="KW-0732">Signal</keyword>
<proteinExistence type="predicted"/>
<accession>A0AAW1HX89</accession>
<reference evidence="2 3" key="1">
    <citation type="journal article" date="2024" name="BMC Genomics">
        <title>De novo assembly and annotation of Popillia japonica's genome with initial clues to its potential as an invasive pest.</title>
        <authorList>
            <person name="Cucini C."/>
            <person name="Boschi S."/>
            <person name="Funari R."/>
            <person name="Cardaioli E."/>
            <person name="Iannotti N."/>
            <person name="Marturano G."/>
            <person name="Paoli F."/>
            <person name="Bruttini M."/>
            <person name="Carapelli A."/>
            <person name="Frati F."/>
            <person name="Nardi F."/>
        </authorList>
    </citation>
    <scope>NUCLEOTIDE SEQUENCE [LARGE SCALE GENOMIC DNA]</scope>
    <source>
        <strain evidence="2">DMR45628</strain>
    </source>
</reference>
<dbReference type="Proteomes" id="UP001458880">
    <property type="component" value="Unassembled WGS sequence"/>
</dbReference>
<sequence>MAKTTVLFAALLLCAVFINNSEAYHYCFYRDIYRHVVVIHCPTVLLLRSGVGEENKDCTQDNPCPYEGDMKPPE</sequence>
<comment type="caution">
    <text evidence="2">The sequence shown here is derived from an EMBL/GenBank/DDBJ whole genome shotgun (WGS) entry which is preliminary data.</text>
</comment>
<dbReference type="EMBL" id="JASPKY010000850">
    <property type="protein sequence ID" value="KAK9681066.1"/>
    <property type="molecule type" value="Genomic_DNA"/>
</dbReference>
<dbReference type="AlphaFoldDB" id="A0AAW1HX89"/>
<keyword evidence="3" id="KW-1185">Reference proteome</keyword>
<feature type="chain" id="PRO_5044002116" evidence="1">
    <location>
        <begin position="24"/>
        <end position="74"/>
    </location>
</feature>
<evidence type="ECO:0000313" key="2">
    <source>
        <dbReference type="EMBL" id="KAK9681066.1"/>
    </source>
</evidence>
<evidence type="ECO:0000256" key="1">
    <source>
        <dbReference type="SAM" id="SignalP"/>
    </source>
</evidence>
<feature type="signal peptide" evidence="1">
    <location>
        <begin position="1"/>
        <end position="23"/>
    </location>
</feature>